<dbReference type="STRING" id="681645.CpC231_0558"/>
<dbReference type="HOGENOM" id="CLU_846537_0_0_11"/>
<proteinExistence type="predicted"/>
<dbReference type="AlphaFoldDB" id="D9QEX2"/>
<dbReference type="EMBL" id="CP001829">
    <property type="protein sequence ID" value="ADL10045.1"/>
    <property type="molecule type" value="Genomic_DNA"/>
</dbReference>
<dbReference type="KEGG" id="cpq:CPC231_02795"/>
<evidence type="ECO:0000313" key="1">
    <source>
        <dbReference type="EMBL" id="ADL10045.1"/>
    </source>
</evidence>
<dbReference type="eggNOG" id="ENOG5031MG0">
    <property type="taxonomic scope" value="Bacteria"/>
</dbReference>
<organism evidence="1 2">
    <name type="scientific">Corynebacterium pseudotuberculosis (strain C231)</name>
    <dbReference type="NCBI Taxonomy" id="681645"/>
    <lineage>
        <taxon>Bacteria</taxon>
        <taxon>Bacillati</taxon>
        <taxon>Actinomycetota</taxon>
        <taxon>Actinomycetes</taxon>
        <taxon>Mycobacteriales</taxon>
        <taxon>Corynebacteriaceae</taxon>
        <taxon>Corynebacterium</taxon>
    </lineage>
</organism>
<reference evidence="1 2" key="2">
    <citation type="journal article" date="2011" name="PLoS ONE">
        <title>Evidence for reductive genome evolution and lateral acquisition of virulence functions in two Corynebacterium pseudotuberculosis strains.</title>
        <authorList>
            <person name="Ruiz J.C."/>
            <person name="D'Afonseca V."/>
            <person name="Silva A."/>
            <person name="Ali A."/>
            <person name="Pinto A.C."/>
            <person name="Santos A.R."/>
            <person name="Rocha A.A."/>
            <person name="Lopes D.O."/>
            <person name="Dorella F.A."/>
            <person name="Pacheco L.G."/>
            <person name="Costa M.P."/>
            <person name="Turk M.Z."/>
            <person name="Seyffert N."/>
            <person name="Moraes P.M."/>
            <person name="Soares S.C."/>
            <person name="Almeida S.S."/>
            <person name="Castro T.L."/>
            <person name="Abreu V.A."/>
            <person name="Trost E."/>
            <person name="Baumbach J."/>
            <person name="Tauch A."/>
            <person name="Schneider M.P."/>
            <person name="McCulloch J."/>
            <person name="Cerdeira L.T."/>
            <person name="Ramos R.T."/>
            <person name="Zerlotini A."/>
            <person name="Dominitini A."/>
            <person name="Resende D.M."/>
            <person name="Coser E.M."/>
            <person name="Oliveira L.M."/>
            <person name="Pedrosa A.L."/>
            <person name="Vieira C.U."/>
            <person name="Guimaraes C.T."/>
            <person name="Bartholomeu D.C."/>
            <person name="Oliveira D.M."/>
            <person name="Santos F.R."/>
            <person name="Rabelo E.M."/>
            <person name="Lobo F.P."/>
            <person name="Franco G.R."/>
            <person name="Costa A.F."/>
            <person name="Castro I.M."/>
            <person name="Dias S.R."/>
            <person name="Ferro J.A."/>
            <person name="Ortega J.M."/>
            <person name="Paiva L.V."/>
            <person name="Goulart L.R."/>
            <person name="Almeida J.F."/>
            <person name="Ferro M.I."/>
            <person name="Carneiro N.P."/>
            <person name="Falcao P.R."/>
            <person name="Grynberg P."/>
            <person name="Teixeira S.M."/>
            <person name="Brommonschenkel S."/>
            <person name="Oliveira S.C."/>
            <person name="Meyer R."/>
            <person name="Moore R.J."/>
            <person name="Miyoshi A."/>
            <person name="Oliveira G.C."/>
            <person name="Azevedo V."/>
        </authorList>
    </citation>
    <scope>NUCLEOTIDE SEQUENCE [LARGE SCALE GENOMIC DNA]</scope>
    <source>
        <strain evidence="1 2">C231</strain>
    </source>
</reference>
<evidence type="ECO:0000313" key="2">
    <source>
        <dbReference type="Proteomes" id="UP000000276"/>
    </source>
</evidence>
<accession>D9QEX2</accession>
<reference evidence="1 2" key="1">
    <citation type="journal article" date="2011" name="J. Bacteriol.">
        <title>Complete genome sequence of Corynebacterium pseudotuberculosis I19, a strain isolated from a cow in Israel with bovine mastitis.</title>
        <authorList>
            <consortium name="Consortium: Rede Paraense de Genomica e Proteomica (RPGP)"/>
            <person name="Silva A."/>
            <person name="Schneider M.P."/>
            <person name="Cerdeira L."/>
            <person name="Barbosa M.S."/>
            <person name="Ramos R.T."/>
            <person name="Carneiro A.R."/>
            <person name="Santos R."/>
            <person name="Lima M."/>
            <person name="D'Afonseca V."/>
            <person name="Almeida S.S."/>
            <person name="Santos A.R."/>
            <person name="Soares S.C."/>
            <person name="Pinto A.C."/>
            <person name="Ali A."/>
            <person name="Dorella F.A."/>
            <person name="Rocha F."/>
            <person name="de Abreu V.A."/>
            <person name="Trost E."/>
            <person name="Tauch A."/>
            <person name="Shpigel N."/>
            <person name="Miyoshi A."/>
            <person name="Azevedo V."/>
        </authorList>
    </citation>
    <scope>NUCLEOTIDE SEQUENCE [LARGE SCALE GENOMIC DNA]</scope>
    <source>
        <strain evidence="1 2">C231</strain>
    </source>
</reference>
<gene>
    <name evidence="1" type="ORF">CPC231_02795</name>
</gene>
<dbReference type="RefSeq" id="WP_014522366.1">
    <property type="nucleotide sequence ID" value="NC_017301.2"/>
</dbReference>
<sequence>MPLKRLNRTVQFWRIVDARDNQPLEKDYDWAAIFGDLYGKTSPLLFEADLEGRKFLGQVVTLGDKITELLHHELTDVFGSKGSCQHFGVILAGDKDYVPNQQNKQSGVQQPVGLNEGWDAVDNSFVWHLAFGNMFAILLESQSSGRANRYAAWLTRFLRQSGIISDQQVSYEAIPVIDGDVVDRARKAKGIKAVSLRTSLGRASSANNPVNRIFASHSNYHDVDIEIKITTRPGRSRQEDEQENLEWFRENLGDLTEFSKAVVKTVDSKGTIDELNLLKERLSRKQNITLDTSKSAADAINKDSVFPAIVEAFVKNYRDLQGLKDDGR</sequence>
<name>D9QEX2_CORP2</name>
<dbReference type="PATRIC" id="fig|681645.3.peg.584"/>
<dbReference type="Proteomes" id="UP000000276">
    <property type="component" value="Chromosome"/>
</dbReference>
<protein>
    <submittedName>
        <fullName evidence="1">Uncharacterized protein</fullName>
    </submittedName>
</protein>
<dbReference type="OrthoDB" id="4963678at2"/>
<keyword evidence="2" id="KW-1185">Reference proteome</keyword>